<dbReference type="Proteomes" id="UP000664052">
    <property type="component" value="Unassembled WGS sequence"/>
</dbReference>
<dbReference type="RefSeq" id="WP_207050208.1">
    <property type="nucleotide sequence ID" value="NZ_JAFIMU010000004.1"/>
</dbReference>
<dbReference type="PROSITE" id="PS00096">
    <property type="entry name" value="SHMT"/>
    <property type="match status" value="1"/>
</dbReference>
<comment type="catalytic activity">
    <reaction evidence="8">
        <text>(6R)-5,10-methylene-5,6,7,8-tetrahydrofolate + glycine + H2O = (6S)-5,6,7,8-tetrahydrofolate + L-serine</text>
        <dbReference type="Rhea" id="RHEA:15481"/>
        <dbReference type="ChEBI" id="CHEBI:15377"/>
        <dbReference type="ChEBI" id="CHEBI:15636"/>
        <dbReference type="ChEBI" id="CHEBI:33384"/>
        <dbReference type="ChEBI" id="CHEBI:57305"/>
        <dbReference type="ChEBI" id="CHEBI:57453"/>
        <dbReference type="EC" id="2.1.2.1"/>
    </reaction>
</comment>
<comment type="similarity">
    <text evidence="2 8">Belongs to the SHMT family.</text>
</comment>
<dbReference type="InterPro" id="IPR039429">
    <property type="entry name" value="SHMT-like_dom"/>
</dbReference>
<evidence type="ECO:0000256" key="8">
    <source>
        <dbReference type="HAMAP-Rule" id="MF_00051"/>
    </source>
</evidence>
<dbReference type="CDD" id="cd00378">
    <property type="entry name" value="SHMT"/>
    <property type="match status" value="1"/>
</dbReference>
<dbReference type="Pfam" id="PF00464">
    <property type="entry name" value="SHMT"/>
    <property type="match status" value="1"/>
</dbReference>
<dbReference type="EMBL" id="JAFIMU010000004">
    <property type="protein sequence ID" value="MBN8227348.1"/>
    <property type="molecule type" value="Genomic_DNA"/>
</dbReference>
<evidence type="ECO:0000256" key="3">
    <source>
        <dbReference type="ARBA" id="ARBA00022490"/>
    </source>
</evidence>
<feature type="binding site" evidence="8">
    <location>
        <begin position="124"/>
        <end position="126"/>
    </location>
    <ligand>
        <name>(6S)-5,6,7,8-tetrahydrofolate</name>
        <dbReference type="ChEBI" id="CHEBI:57453"/>
    </ligand>
</feature>
<organism evidence="10 11">
    <name type="scientific">Corallococcus macrosporus</name>
    <dbReference type="NCBI Taxonomy" id="35"/>
    <lineage>
        <taxon>Bacteria</taxon>
        <taxon>Pseudomonadati</taxon>
        <taxon>Myxococcota</taxon>
        <taxon>Myxococcia</taxon>
        <taxon>Myxococcales</taxon>
        <taxon>Cystobacterineae</taxon>
        <taxon>Myxococcaceae</taxon>
        <taxon>Corallococcus</taxon>
    </lineage>
</organism>
<dbReference type="HAMAP" id="MF_00051">
    <property type="entry name" value="SHMT"/>
    <property type="match status" value="1"/>
</dbReference>
<evidence type="ECO:0000256" key="1">
    <source>
        <dbReference type="ARBA" id="ARBA00001933"/>
    </source>
</evidence>
<sequence>MENTRTLSQVDPEIAQVLRHETERQEEGLELIASENFVSPAVLEAVGSVLTNKYAEGYPGKRYYGGCEVVDVAENLAIARAKELFGADAVNVQAHSGSQANMGAFMALMKPGDTMLSLDLNSGGHLTHGASFNFSGKLYKVVHYGLSRDTETIDFAQVESLALEHKPKVLVVGASAYPRTLDFAKFREIADKVGAAMLVDMAHIAGLVAAGVHPSPVPFAEIVTTTTHKTLRGPRGGMVLSREAFAKTINSQIFPGIQGGPLMHAIAGKAVAFKEALSPEFKAYQKQIVANAQALAEALKSAGLRLCSGGTDNHLMLVDLRAKKLTGKVAEDVLGKAGITVNKNMIPFDPEKPTTTSGVRVGTPAITTRGMREAEMAVVGRLIGQALDAAQDDAALARVKGQVKELAQGFPLYASRLK</sequence>
<dbReference type="InterPro" id="IPR019798">
    <property type="entry name" value="Ser_HO-MeTrfase_PLP_BS"/>
</dbReference>
<evidence type="ECO:0000313" key="11">
    <source>
        <dbReference type="Proteomes" id="UP000664052"/>
    </source>
</evidence>
<feature type="binding site" evidence="8">
    <location>
        <position position="120"/>
    </location>
    <ligand>
        <name>(6S)-5,6,7,8-tetrahydrofolate</name>
        <dbReference type="ChEBI" id="CHEBI:57453"/>
    </ligand>
</feature>
<comment type="subunit">
    <text evidence="8">Homodimer.</text>
</comment>
<dbReference type="InterPro" id="IPR001085">
    <property type="entry name" value="Ser_HO-MeTrfase"/>
</dbReference>
<dbReference type="InterPro" id="IPR015424">
    <property type="entry name" value="PyrdxlP-dep_Trfase"/>
</dbReference>
<keyword evidence="3 8" id="KW-0963">Cytoplasm</keyword>
<dbReference type="Gene3D" id="3.90.1150.10">
    <property type="entry name" value="Aspartate Aminotransferase, domain 1"/>
    <property type="match status" value="1"/>
</dbReference>
<evidence type="ECO:0000259" key="9">
    <source>
        <dbReference type="Pfam" id="PF00464"/>
    </source>
</evidence>
<dbReference type="InterPro" id="IPR049943">
    <property type="entry name" value="Ser_HO-MeTrfase-like"/>
</dbReference>
<evidence type="ECO:0000256" key="5">
    <source>
        <dbReference type="ARBA" id="ARBA00022605"/>
    </source>
</evidence>
<keyword evidence="4 8" id="KW-0554">One-carbon metabolism</keyword>
<dbReference type="PANTHER" id="PTHR11680:SF50">
    <property type="entry name" value="SERINE HYDROXYMETHYLTRANSFERASE"/>
    <property type="match status" value="1"/>
</dbReference>
<comment type="caution">
    <text evidence="8">Lacks conserved residue(s) required for the propagation of feature annotation.</text>
</comment>
<feature type="site" description="Plays an important role in substrate specificity" evidence="8">
    <location>
        <position position="228"/>
    </location>
</feature>
<dbReference type="PIRSF" id="PIRSF000412">
    <property type="entry name" value="SHMT"/>
    <property type="match status" value="1"/>
</dbReference>
<gene>
    <name evidence="8" type="primary">glyA</name>
    <name evidence="10" type="ORF">JYK02_07470</name>
</gene>
<keyword evidence="11" id="KW-1185">Reference proteome</keyword>
<evidence type="ECO:0000256" key="7">
    <source>
        <dbReference type="ARBA" id="ARBA00022898"/>
    </source>
</evidence>
<feature type="modified residue" description="N6-(pyridoxal phosphate)lysine" evidence="8">
    <location>
        <position position="229"/>
    </location>
</feature>
<accession>A0ABS3D6P8</accession>
<dbReference type="EC" id="2.1.2.1" evidence="8"/>
<keyword evidence="7 8" id="KW-0663">Pyridoxal phosphate</keyword>
<proteinExistence type="inferred from homology"/>
<dbReference type="PANTHER" id="PTHR11680">
    <property type="entry name" value="SERINE HYDROXYMETHYLTRANSFERASE"/>
    <property type="match status" value="1"/>
</dbReference>
<comment type="cofactor">
    <cofactor evidence="1 8">
        <name>pyridoxal 5'-phosphate</name>
        <dbReference type="ChEBI" id="CHEBI:597326"/>
    </cofactor>
</comment>
<reference evidence="10 11" key="1">
    <citation type="submission" date="2021-02" db="EMBL/GenBank/DDBJ databases">
        <title>De Novo genome assembly of isolated myxobacteria.</title>
        <authorList>
            <person name="Stevens D.C."/>
        </authorList>
    </citation>
    <scope>NUCLEOTIDE SEQUENCE [LARGE SCALE GENOMIC DNA]</scope>
    <source>
        <strain evidence="10 11">ATCC 29039</strain>
    </source>
</reference>
<keyword evidence="5 8" id="KW-0028">Amino-acid biosynthesis</keyword>
<comment type="pathway">
    <text evidence="8">One-carbon metabolism; tetrahydrofolate interconversion.</text>
</comment>
<evidence type="ECO:0000256" key="4">
    <source>
        <dbReference type="ARBA" id="ARBA00022563"/>
    </source>
</evidence>
<dbReference type="Gene3D" id="3.40.640.10">
    <property type="entry name" value="Type I PLP-dependent aspartate aminotransferase-like (Major domain)"/>
    <property type="match status" value="1"/>
</dbReference>
<feature type="binding site" evidence="8">
    <location>
        <position position="243"/>
    </location>
    <ligand>
        <name>(6S)-5,6,7,8-tetrahydrofolate</name>
        <dbReference type="ChEBI" id="CHEBI:57453"/>
    </ligand>
</feature>
<comment type="pathway">
    <text evidence="8">Amino-acid biosynthesis; glycine biosynthesis; glycine from L-serine: step 1/1.</text>
</comment>
<dbReference type="SUPFAM" id="SSF53383">
    <property type="entry name" value="PLP-dependent transferases"/>
    <property type="match status" value="1"/>
</dbReference>
<name>A0ABS3D6P8_9BACT</name>
<dbReference type="NCBIfam" id="NF000586">
    <property type="entry name" value="PRK00011.1"/>
    <property type="match status" value="1"/>
</dbReference>
<protein>
    <recommendedName>
        <fullName evidence="8">Serine hydroxymethyltransferase</fullName>
        <shortName evidence="8">SHMT</shortName>
        <shortName evidence="8">Serine methylase</shortName>
        <ecNumber evidence="8">2.1.2.1</ecNumber>
    </recommendedName>
</protein>
<feature type="domain" description="Serine hydroxymethyltransferase-like" evidence="9">
    <location>
        <begin position="7"/>
        <end position="383"/>
    </location>
</feature>
<comment type="subcellular location">
    <subcellularLocation>
        <location evidence="8">Cytoplasm</location>
    </subcellularLocation>
</comment>
<keyword evidence="6 8" id="KW-0808">Transferase</keyword>
<dbReference type="InterPro" id="IPR015421">
    <property type="entry name" value="PyrdxlP-dep_Trfase_major"/>
</dbReference>
<evidence type="ECO:0000256" key="2">
    <source>
        <dbReference type="ARBA" id="ARBA00006376"/>
    </source>
</evidence>
<comment type="function">
    <text evidence="8">Catalyzes the reversible interconversion of serine and glycine with tetrahydrofolate (THF) serving as the one-carbon carrier. This reaction serves as the major source of one-carbon groups required for the biosynthesis of purines, thymidylate, methionine, and other important biomolecules. Also exhibits THF-independent aldolase activity toward beta-hydroxyamino acids, producing glycine and aldehydes, via a retro-aldol mechanism.</text>
</comment>
<dbReference type="InterPro" id="IPR015422">
    <property type="entry name" value="PyrdxlP-dep_Trfase_small"/>
</dbReference>
<evidence type="ECO:0000256" key="6">
    <source>
        <dbReference type="ARBA" id="ARBA00022679"/>
    </source>
</evidence>
<evidence type="ECO:0000313" key="10">
    <source>
        <dbReference type="EMBL" id="MBN8227348.1"/>
    </source>
</evidence>
<comment type="caution">
    <text evidence="10">The sequence shown here is derived from an EMBL/GenBank/DDBJ whole genome shotgun (WGS) entry which is preliminary data.</text>
</comment>